<dbReference type="InterPro" id="IPR038404">
    <property type="entry name" value="TRAP_DctP_sf"/>
</dbReference>
<dbReference type="PROSITE" id="PS51257">
    <property type="entry name" value="PROKAR_LIPOPROTEIN"/>
    <property type="match status" value="1"/>
</dbReference>
<dbReference type="Proteomes" id="UP000791080">
    <property type="component" value="Unassembled WGS sequence"/>
</dbReference>
<keyword evidence="3" id="KW-0675">Receptor</keyword>
<dbReference type="NCBIfam" id="TIGR00787">
    <property type="entry name" value="dctP"/>
    <property type="match status" value="1"/>
</dbReference>
<dbReference type="EMBL" id="AUBJ02000001">
    <property type="protein sequence ID" value="MCP2330377.1"/>
    <property type="molecule type" value="Genomic_DNA"/>
</dbReference>
<dbReference type="Pfam" id="PF03480">
    <property type="entry name" value="DctP"/>
    <property type="match status" value="1"/>
</dbReference>
<keyword evidence="4" id="KW-1185">Reference proteome</keyword>
<dbReference type="PANTHER" id="PTHR33376:SF2">
    <property type="entry name" value="DICARBOXYLATE-BINDING PERIPLASMIC PROTEIN"/>
    <property type="match status" value="1"/>
</dbReference>
<protein>
    <submittedName>
        <fullName evidence="3">Tripartite ATP-independent transporter solute receptor, DctP family</fullName>
    </submittedName>
</protein>
<reference evidence="3 4" key="1">
    <citation type="submission" date="2013-07" db="EMBL/GenBank/DDBJ databases">
        <authorList>
            <consortium name="DOE Joint Genome Institute"/>
            <person name="Reeve W."/>
            <person name="Huntemann M."/>
            <person name="Han J."/>
            <person name="Chen A."/>
            <person name="Kyrpides N."/>
            <person name="Mavromatis K."/>
            <person name="Markowitz V."/>
            <person name="Palaniappan K."/>
            <person name="Ivanova N."/>
            <person name="Schaumberg A."/>
            <person name="Pati A."/>
            <person name="Liolios K."/>
            <person name="Nordberg H.P."/>
            <person name="Cantor M.N."/>
            <person name="Hua S.X."/>
            <person name="Woyke T."/>
        </authorList>
    </citation>
    <scope>NUCLEOTIDE SEQUENCE [LARGE SCALE GENOMIC DNA]</scope>
    <source>
        <strain evidence="3 4">DSM 43889</strain>
    </source>
</reference>
<evidence type="ECO:0000313" key="3">
    <source>
        <dbReference type="EMBL" id="MCP2330377.1"/>
    </source>
</evidence>
<feature type="chain" id="PRO_5047059360" evidence="2">
    <location>
        <begin position="30"/>
        <end position="344"/>
    </location>
</feature>
<dbReference type="PANTHER" id="PTHR33376">
    <property type="match status" value="1"/>
</dbReference>
<dbReference type="CDD" id="cd13603">
    <property type="entry name" value="PBP2_TRAP_Siap_TeaA_like"/>
    <property type="match status" value="1"/>
</dbReference>
<evidence type="ECO:0000256" key="1">
    <source>
        <dbReference type="ARBA" id="ARBA00022729"/>
    </source>
</evidence>
<dbReference type="InterPro" id="IPR004682">
    <property type="entry name" value="TRAP_DctP"/>
</dbReference>
<dbReference type="RefSeq" id="WP_211237478.1">
    <property type="nucleotide sequence ID" value="NZ_AUBJ02000001.1"/>
</dbReference>
<evidence type="ECO:0000313" key="4">
    <source>
        <dbReference type="Proteomes" id="UP000791080"/>
    </source>
</evidence>
<keyword evidence="1 2" id="KW-0732">Signal</keyword>
<dbReference type="NCBIfam" id="NF037995">
    <property type="entry name" value="TRAP_S1"/>
    <property type="match status" value="1"/>
</dbReference>
<proteinExistence type="predicted"/>
<accession>A0ABT1JD07</accession>
<comment type="caution">
    <text evidence="3">The sequence shown here is derived from an EMBL/GenBank/DDBJ whole genome shotgun (WGS) entry which is preliminary data.</text>
</comment>
<reference evidence="3 4" key="2">
    <citation type="submission" date="2022-06" db="EMBL/GenBank/DDBJ databases">
        <title>Genomic Encyclopedia of Type Strains, Phase I: the one thousand microbial genomes (KMG-I) project.</title>
        <authorList>
            <person name="Kyrpides N."/>
        </authorList>
    </citation>
    <scope>NUCLEOTIDE SEQUENCE [LARGE SCALE GENOMIC DNA]</scope>
    <source>
        <strain evidence="3 4">DSM 43889</strain>
    </source>
</reference>
<feature type="signal peptide" evidence="2">
    <location>
        <begin position="1"/>
        <end position="29"/>
    </location>
</feature>
<gene>
    <name evidence="3" type="ORF">G443_000647</name>
</gene>
<sequence>MRATQKPSAKRWRRALWAFPLAAALLASGCGVGDDSRRLLLGHGAAPGNPRAEAAERFSQIVGEKSSERLRVQVFGSEQLGSDSEMMVSIASGTLDMTVNSQGPLATSVPELTLVGLPFLFDTPEHAYEVLDGPVGDEFAEMAEEKGYKVLAWWDNGIRHVTNSRRAVEDSSDLAGLKIRTPDDGMTIDIFGTLGANPTPMAFGELYLGLRQGAVDGQENPLVNIEASNLHEVQTHLTLSGHKYEVTPFVVSTQTWTSLSEEDQRLLQDAAIEARDHQRQLMAEQTDRILAEFQDAMRVTEIDRDEFRAATDSVYERWEERYPEVFERLVQAVEDTRPSEVSHD</sequence>
<dbReference type="Gene3D" id="3.40.190.170">
    <property type="entry name" value="Bacterial extracellular solute-binding protein, family 7"/>
    <property type="match status" value="1"/>
</dbReference>
<organism evidence="3 4">
    <name type="scientific">Actinoalloteichus caeruleus DSM 43889</name>
    <dbReference type="NCBI Taxonomy" id="1120930"/>
    <lineage>
        <taxon>Bacteria</taxon>
        <taxon>Bacillati</taxon>
        <taxon>Actinomycetota</taxon>
        <taxon>Actinomycetes</taxon>
        <taxon>Pseudonocardiales</taxon>
        <taxon>Pseudonocardiaceae</taxon>
        <taxon>Actinoalloteichus</taxon>
        <taxon>Actinoalloteichus cyanogriseus</taxon>
    </lineage>
</organism>
<name>A0ABT1JD07_ACTCY</name>
<evidence type="ECO:0000256" key="2">
    <source>
        <dbReference type="SAM" id="SignalP"/>
    </source>
</evidence>
<dbReference type="InterPro" id="IPR018389">
    <property type="entry name" value="DctP_fam"/>
</dbReference>
<dbReference type="PIRSF" id="PIRSF006470">
    <property type="entry name" value="DctB"/>
    <property type="match status" value="1"/>
</dbReference>